<dbReference type="PANTHER" id="PTHR23502:SF132">
    <property type="entry name" value="POLYAMINE TRANSPORTER 2-RELATED"/>
    <property type="match status" value="1"/>
</dbReference>
<keyword evidence="4 6" id="KW-1133">Transmembrane helix</keyword>
<evidence type="ECO:0000256" key="1">
    <source>
        <dbReference type="ARBA" id="ARBA00004141"/>
    </source>
</evidence>
<feature type="transmembrane region" description="Helical" evidence="6">
    <location>
        <begin position="28"/>
        <end position="49"/>
    </location>
</feature>
<proteinExistence type="predicted"/>
<comment type="subcellular location">
    <subcellularLocation>
        <location evidence="1">Membrane</location>
        <topology evidence="1">Multi-pass membrane protein</topology>
    </subcellularLocation>
</comment>
<evidence type="ECO:0000256" key="4">
    <source>
        <dbReference type="ARBA" id="ARBA00022989"/>
    </source>
</evidence>
<feature type="transmembrane region" description="Helical" evidence="6">
    <location>
        <begin position="93"/>
        <end position="112"/>
    </location>
</feature>
<feature type="transmembrane region" description="Helical" evidence="6">
    <location>
        <begin position="61"/>
        <end position="81"/>
    </location>
</feature>
<dbReference type="Proteomes" id="UP001224682">
    <property type="component" value="Unassembled WGS sequence"/>
</dbReference>
<sequence length="120" mass="12490">MTIRLPGPPAGSGCDLLGGSRALRVPPLWLLALFTFSGTLAMHIFVPALPRAALELDASIASMQLTVSFYILGLAAGQLVYGPLSDRFGWHPILICGLLLYTAAGIGCTFAPDAHALVAA</sequence>
<protein>
    <submittedName>
        <fullName evidence="8">MFS family permease</fullName>
    </submittedName>
</protein>
<evidence type="ECO:0000256" key="6">
    <source>
        <dbReference type="SAM" id="Phobius"/>
    </source>
</evidence>
<keyword evidence="2" id="KW-0813">Transport</keyword>
<dbReference type="EMBL" id="JAUSUI010000010">
    <property type="protein sequence ID" value="MDQ0305011.1"/>
    <property type="molecule type" value="Genomic_DNA"/>
</dbReference>
<dbReference type="SUPFAM" id="SSF103473">
    <property type="entry name" value="MFS general substrate transporter"/>
    <property type="match status" value="1"/>
</dbReference>
<keyword evidence="3 6" id="KW-0812">Transmembrane</keyword>
<comment type="caution">
    <text evidence="8">The sequence shown here is derived from an EMBL/GenBank/DDBJ whole genome shotgun (WGS) entry which is preliminary data.</text>
</comment>
<keyword evidence="9" id="KW-1185">Reference proteome</keyword>
<dbReference type="Pfam" id="PF07690">
    <property type="entry name" value="MFS_1"/>
    <property type="match status" value="1"/>
</dbReference>
<dbReference type="RefSeq" id="WP_307022645.1">
    <property type="nucleotide sequence ID" value="NZ_JAUSUI010000010.1"/>
</dbReference>
<dbReference type="PROSITE" id="PS50850">
    <property type="entry name" value="MFS"/>
    <property type="match status" value="1"/>
</dbReference>
<name>A0ABU0BGQ1_9HYPH</name>
<keyword evidence="5 6" id="KW-0472">Membrane</keyword>
<reference evidence="8 9" key="1">
    <citation type="submission" date="2023-07" db="EMBL/GenBank/DDBJ databases">
        <title>Genomic Encyclopedia of Type Strains, Phase IV (KMG-IV): sequencing the most valuable type-strain genomes for metagenomic binning, comparative biology and taxonomic classification.</title>
        <authorList>
            <person name="Goeker M."/>
        </authorList>
    </citation>
    <scope>NUCLEOTIDE SEQUENCE [LARGE SCALE GENOMIC DNA]</scope>
    <source>
        <strain evidence="8 9">DSM 2457</strain>
    </source>
</reference>
<dbReference type="InterPro" id="IPR011701">
    <property type="entry name" value="MFS"/>
</dbReference>
<dbReference type="Gene3D" id="1.20.1720.10">
    <property type="entry name" value="Multidrug resistance protein D"/>
    <property type="match status" value="1"/>
</dbReference>
<dbReference type="InterPro" id="IPR036259">
    <property type="entry name" value="MFS_trans_sf"/>
</dbReference>
<accession>A0ABU0BGQ1</accession>
<evidence type="ECO:0000313" key="8">
    <source>
        <dbReference type="EMBL" id="MDQ0305011.1"/>
    </source>
</evidence>
<organism evidence="8 9">
    <name type="scientific">Ancylobacter polymorphus</name>
    <dbReference type="NCBI Taxonomy" id="223390"/>
    <lineage>
        <taxon>Bacteria</taxon>
        <taxon>Pseudomonadati</taxon>
        <taxon>Pseudomonadota</taxon>
        <taxon>Alphaproteobacteria</taxon>
        <taxon>Hyphomicrobiales</taxon>
        <taxon>Xanthobacteraceae</taxon>
        <taxon>Ancylobacter</taxon>
    </lineage>
</organism>
<dbReference type="PANTHER" id="PTHR23502">
    <property type="entry name" value="MAJOR FACILITATOR SUPERFAMILY"/>
    <property type="match status" value="1"/>
</dbReference>
<evidence type="ECO:0000256" key="2">
    <source>
        <dbReference type="ARBA" id="ARBA00022448"/>
    </source>
</evidence>
<feature type="domain" description="Major facilitator superfamily (MFS) profile" evidence="7">
    <location>
        <begin position="27"/>
        <end position="120"/>
    </location>
</feature>
<evidence type="ECO:0000256" key="3">
    <source>
        <dbReference type="ARBA" id="ARBA00022692"/>
    </source>
</evidence>
<evidence type="ECO:0000256" key="5">
    <source>
        <dbReference type="ARBA" id="ARBA00023136"/>
    </source>
</evidence>
<evidence type="ECO:0000313" key="9">
    <source>
        <dbReference type="Proteomes" id="UP001224682"/>
    </source>
</evidence>
<gene>
    <name evidence="8" type="ORF">J2S75_004061</name>
</gene>
<evidence type="ECO:0000259" key="7">
    <source>
        <dbReference type="PROSITE" id="PS50850"/>
    </source>
</evidence>
<dbReference type="InterPro" id="IPR020846">
    <property type="entry name" value="MFS_dom"/>
</dbReference>